<keyword evidence="7" id="KW-0479">Metal-binding</keyword>
<feature type="binding site" evidence="7">
    <location>
        <position position="201"/>
    </location>
    <ligand>
        <name>Zn(2+)</name>
        <dbReference type="ChEBI" id="CHEBI:29105"/>
    </ligand>
</feature>
<reference evidence="9 10" key="1">
    <citation type="submission" date="2015-08" db="EMBL/GenBank/DDBJ databases">
        <title>Investigation of the bacterial diversity of lava forest soil.</title>
        <authorList>
            <person name="Lee J.S."/>
        </authorList>
    </citation>
    <scope>NUCLEOTIDE SEQUENCE [LARGE SCALE GENOMIC DNA]</scope>
    <source>
        <strain evidence="9 10">GJW-30</strain>
    </source>
</reference>
<evidence type="ECO:0000256" key="6">
    <source>
        <dbReference type="ARBA" id="ARBA00023136"/>
    </source>
</evidence>
<dbReference type="InterPro" id="IPR005744">
    <property type="entry name" value="Hy-lIII"/>
</dbReference>
<feature type="transmembrane region" description="Helical" evidence="8">
    <location>
        <begin position="143"/>
        <end position="159"/>
    </location>
</feature>
<feature type="transmembrane region" description="Helical" evidence="8">
    <location>
        <begin position="57"/>
        <end position="77"/>
    </location>
</feature>
<evidence type="ECO:0000313" key="10">
    <source>
        <dbReference type="Proteomes" id="UP000236884"/>
    </source>
</evidence>
<dbReference type="EMBL" id="AP014946">
    <property type="protein sequence ID" value="BAT59957.1"/>
    <property type="molecule type" value="Genomic_DNA"/>
</dbReference>
<dbReference type="Pfam" id="PF03006">
    <property type="entry name" value="HlyIII"/>
    <property type="match status" value="1"/>
</dbReference>
<feature type="transmembrane region" description="Helical" evidence="8">
    <location>
        <begin position="21"/>
        <end position="45"/>
    </location>
</feature>
<dbReference type="PANTHER" id="PTHR20855:SF3">
    <property type="entry name" value="LD03007P"/>
    <property type="match status" value="1"/>
</dbReference>
<feature type="transmembrane region" description="Helical" evidence="8">
    <location>
        <begin position="115"/>
        <end position="136"/>
    </location>
</feature>
<protein>
    <submittedName>
        <fullName evidence="9">Hemolysin-III related</fullName>
    </submittedName>
</protein>
<keyword evidence="10" id="KW-1185">Reference proteome</keyword>
<dbReference type="NCBIfam" id="TIGR01065">
    <property type="entry name" value="hlyIII"/>
    <property type="match status" value="1"/>
</dbReference>
<feature type="transmembrane region" description="Helical" evidence="8">
    <location>
        <begin position="89"/>
        <end position="109"/>
    </location>
</feature>
<keyword evidence="5 8" id="KW-1133">Transmembrane helix</keyword>
<gene>
    <name evidence="9" type="ORF">GJW-30_1_02492</name>
</gene>
<keyword evidence="4 8" id="KW-0812">Transmembrane</keyword>
<evidence type="ECO:0000256" key="1">
    <source>
        <dbReference type="ARBA" id="ARBA00004651"/>
    </source>
</evidence>
<evidence type="ECO:0000256" key="3">
    <source>
        <dbReference type="ARBA" id="ARBA00022475"/>
    </source>
</evidence>
<keyword evidence="7" id="KW-0862">Zinc</keyword>
<evidence type="ECO:0000256" key="8">
    <source>
        <dbReference type="SAM" id="Phobius"/>
    </source>
</evidence>
<keyword evidence="3" id="KW-1003">Cell membrane</keyword>
<feature type="transmembrane region" description="Helical" evidence="8">
    <location>
        <begin position="165"/>
        <end position="190"/>
    </location>
</feature>
<dbReference type="GO" id="GO:0046872">
    <property type="term" value="F:metal ion binding"/>
    <property type="evidence" value="ECO:0007669"/>
    <property type="project" value="UniProtKB-KW"/>
</dbReference>
<dbReference type="RefSeq" id="WP_245408500.1">
    <property type="nucleotide sequence ID" value="NZ_AP014946.1"/>
</dbReference>
<comment type="similarity">
    <text evidence="2">Belongs to the UPF0073 (Hly-III) family.</text>
</comment>
<dbReference type="PANTHER" id="PTHR20855">
    <property type="entry name" value="ADIPOR/PROGESTIN RECEPTOR-RELATED"/>
    <property type="match status" value="1"/>
</dbReference>
<dbReference type="KEGG" id="vgo:GJW-30_1_02492"/>
<dbReference type="GO" id="GO:0140911">
    <property type="term" value="F:pore-forming activity"/>
    <property type="evidence" value="ECO:0007669"/>
    <property type="project" value="InterPro"/>
</dbReference>
<organism evidence="9 10">
    <name type="scientific">Variibacter gotjawalensis</name>
    <dbReference type="NCBI Taxonomy" id="1333996"/>
    <lineage>
        <taxon>Bacteria</taxon>
        <taxon>Pseudomonadati</taxon>
        <taxon>Pseudomonadota</taxon>
        <taxon>Alphaproteobacteria</taxon>
        <taxon>Hyphomicrobiales</taxon>
        <taxon>Nitrobacteraceae</taxon>
        <taxon>Variibacter</taxon>
    </lineage>
</organism>
<evidence type="ECO:0000256" key="5">
    <source>
        <dbReference type="ARBA" id="ARBA00022989"/>
    </source>
</evidence>
<evidence type="ECO:0000313" key="9">
    <source>
        <dbReference type="EMBL" id="BAT59957.1"/>
    </source>
</evidence>
<accession>A0A0S3PVK0</accession>
<name>A0A0S3PVK0_9BRAD</name>
<dbReference type="GO" id="GO:0005886">
    <property type="term" value="C:plasma membrane"/>
    <property type="evidence" value="ECO:0007669"/>
    <property type="project" value="UniProtKB-SubCell"/>
</dbReference>
<evidence type="ECO:0000256" key="7">
    <source>
        <dbReference type="PIRSR" id="PIRSR604254-1"/>
    </source>
</evidence>
<keyword evidence="6 8" id="KW-0472">Membrane</keyword>
<sequence>MTDIDGRPLRMTWRRDRAEQIADGVVHIVGLGLCITGAIVLTVVALRSAHIVDLVSALTYGIALVTGFAFSAAYNLWPVSPLKWILRRFDHAAIYLLIAGTYTPFVLQLRQDRMAIALLVVIWLIAAVGITFKFALPGRFDRVSIVLYLALGWSGVVIVRDVMSVFPASTLVLLALGGMLYTVGVVFYVWKSLRFHTAIWHGFVLLAATCHYFAVLDTIA</sequence>
<evidence type="ECO:0000256" key="2">
    <source>
        <dbReference type="ARBA" id="ARBA00008488"/>
    </source>
</evidence>
<proteinExistence type="inferred from homology"/>
<evidence type="ECO:0000256" key="4">
    <source>
        <dbReference type="ARBA" id="ARBA00022692"/>
    </source>
</evidence>
<dbReference type="InterPro" id="IPR004254">
    <property type="entry name" value="AdipoR/HlyIII-related"/>
</dbReference>
<dbReference type="AlphaFoldDB" id="A0A0S3PVK0"/>
<comment type="subcellular location">
    <subcellularLocation>
        <location evidence="1">Cell membrane</location>
        <topology evidence="1">Multi-pass membrane protein</topology>
    </subcellularLocation>
</comment>
<dbReference type="Proteomes" id="UP000236884">
    <property type="component" value="Chromosome"/>
</dbReference>
<feature type="transmembrane region" description="Helical" evidence="8">
    <location>
        <begin position="197"/>
        <end position="215"/>
    </location>
</feature>